<feature type="transmembrane region" description="Helical" evidence="1">
    <location>
        <begin position="6"/>
        <end position="26"/>
    </location>
</feature>
<keyword evidence="1" id="KW-0472">Membrane</keyword>
<reference evidence="2 3" key="1">
    <citation type="submission" date="2014-11" db="EMBL/GenBank/DDBJ databases">
        <title>A Rickettsiales Symbiont of Amoebae With Ancient Features.</title>
        <authorList>
            <person name="Schulz F."/>
            <person name="Martijn J."/>
            <person name="Wascher F."/>
            <person name="Kostanjsek R."/>
            <person name="Ettema T.J."/>
            <person name="Horn M."/>
        </authorList>
    </citation>
    <scope>NUCLEOTIDE SEQUENCE [LARGE SCALE GENOMIC DNA]</scope>
    <source>
        <strain evidence="2 3">UWC36</strain>
    </source>
</reference>
<name>A0A0C1MWD7_9RICK</name>
<proteinExistence type="predicted"/>
<dbReference type="PROSITE" id="PS51257">
    <property type="entry name" value="PROKAR_LIPOPROTEIN"/>
    <property type="match status" value="1"/>
</dbReference>
<evidence type="ECO:0000256" key="1">
    <source>
        <dbReference type="SAM" id="Phobius"/>
    </source>
</evidence>
<dbReference type="Proteomes" id="UP000031258">
    <property type="component" value="Unassembled WGS sequence"/>
</dbReference>
<gene>
    <name evidence="2" type="ORF">NF27_JC00030</name>
</gene>
<dbReference type="STRING" id="86105.NF27_JC00030"/>
<comment type="caution">
    <text evidence="2">The sequence shown here is derived from an EMBL/GenBank/DDBJ whole genome shotgun (WGS) entry which is preliminary data.</text>
</comment>
<dbReference type="RefSeq" id="WP_039459238.1">
    <property type="nucleotide sequence ID" value="NZ_JSWE01000220.1"/>
</dbReference>
<organism evidence="2 3">
    <name type="scientific">Candidatus Jidaibacter acanthamoebae</name>
    <dbReference type="NCBI Taxonomy" id="86105"/>
    <lineage>
        <taxon>Bacteria</taxon>
        <taxon>Pseudomonadati</taxon>
        <taxon>Pseudomonadota</taxon>
        <taxon>Alphaproteobacteria</taxon>
        <taxon>Rickettsiales</taxon>
        <taxon>Candidatus Midichloriaceae</taxon>
        <taxon>Candidatus Jidaibacter</taxon>
    </lineage>
</organism>
<evidence type="ECO:0000313" key="2">
    <source>
        <dbReference type="EMBL" id="KIE04196.1"/>
    </source>
</evidence>
<protein>
    <submittedName>
        <fullName evidence="2">Uncharacterized protein</fullName>
    </submittedName>
</protein>
<evidence type="ECO:0000313" key="3">
    <source>
        <dbReference type="Proteomes" id="UP000031258"/>
    </source>
</evidence>
<keyword evidence="3" id="KW-1185">Reference proteome</keyword>
<keyword evidence="1" id="KW-1133">Transmembrane helix</keyword>
<sequence>MNWKKLIIILFGVPLTICIVCIMLLISYSCLEDSGILDSYNTYLLQKKLQQAIKDDIKVIRLKDFTNFDWDKVYIGYEYKNKKMLFRKRLC</sequence>
<dbReference type="AlphaFoldDB" id="A0A0C1MWD7"/>
<accession>A0A0C1MWD7</accession>
<keyword evidence="1" id="KW-0812">Transmembrane</keyword>
<dbReference type="EMBL" id="JSWE01000220">
    <property type="protein sequence ID" value="KIE04196.1"/>
    <property type="molecule type" value="Genomic_DNA"/>
</dbReference>